<evidence type="ECO:0000313" key="5">
    <source>
        <dbReference type="Proteomes" id="UP000825002"/>
    </source>
</evidence>
<keyword evidence="2" id="KW-0472">Membrane</keyword>
<dbReference type="Pfam" id="PF00561">
    <property type="entry name" value="Abhydrolase_1"/>
    <property type="match status" value="1"/>
</dbReference>
<comment type="caution">
    <text evidence="4">The sequence shown here is derived from an EMBL/GenBank/DDBJ whole genome shotgun (WGS) entry which is preliminary data.</text>
</comment>
<dbReference type="Gene3D" id="3.40.50.1820">
    <property type="entry name" value="alpha/beta hydrolase"/>
    <property type="match status" value="1"/>
</dbReference>
<feature type="transmembrane region" description="Helical" evidence="2">
    <location>
        <begin position="6"/>
        <end position="26"/>
    </location>
</feature>
<dbReference type="InterPro" id="IPR029058">
    <property type="entry name" value="AB_hydrolase_fold"/>
</dbReference>
<evidence type="ECO:0000259" key="3">
    <source>
        <dbReference type="Pfam" id="PF00561"/>
    </source>
</evidence>
<dbReference type="Proteomes" id="UP000825002">
    <property type="component" value="Unassembled WGS sequence"/>
</dbReference>
<comment type="similarity">
    <text evidence="1">Belongs to the AB hydrolase superfamily. AB hydrolase 4 family.</text>
</comment>
<evidence type="ECO:0000256" key="2">
    <source>
        <dbReference type="SAM" id="Phobius"/>
    </source>
</evidence>
<protein>
    <submittedName>
        <fullName evidence="4">Phospholipase ABHD3</fullName>
    </submittedName>
</protein>
<dbReference type="EMBL" id="JAIFTH010000704">
    <property type="protein sequence ID" value="KAG9509060.1"/>
    <property type="molecule type" value="Genomic_DNA"/>
</dbReference>
<keyword evidence="2" id="KW-1133">Transmembrane helix</keyword>
<keyword evidence="2" id="KW-0812">Transmembrane</keyword>
<dbReference type="PANTHER" id="PTHR10794:SF63">
    <property type="entry name" value="ALPHA_BETA HYDROLASE 1, ISOFORM A"/>
    <property type="match status" value="1"/>
</dbReference>
<organism evidence="4 5">
    <name type="scientific">Fragariocoptes setiger</name>
    <dbReference type="NCBI Taxonomy" id="1670756"/>
    <lineage>
        <taxon>Eukaryota</taxon>
        <taxon>Metazoa</taxon>
        <taxon>Ecdysozoa</taxon>
        <taxon>Arthropoda</taxon>
        <taxon>Chelicerata</taxon>
        <taxon>Arachnida</taxon>
        <taxon>Acari</taxon>
        <taxon>Acariformes</taxon>
        <taxon>Trombidiformes</taxon>
        <taxon>Prostigmata</taxon>
        <taxon>Eupodina</taxon>
        <taxon>Eriophyoidea</taxon>
        <taxon>Phytoptidae</taxon>
        <taxon>Fragariocoptes</taxon>
    </lineage>
</organism>
<evidence type="ECO:0000256" key="1">
    <source>
        <dbReference type="ARBA" id="ARBA00010884"/>
    </source>
</evidence>
<name>A0ABQ7S6L2_9ACAR</name>
<dbReference type="InterPro" id="IPR050960">
    <property type="entry name" value="AB_hydrolase_4_sf"/>
</dbReference>
<sequence length="398" mass="44406">MSERVLLISIVMCLSLAILIGGYSIYYTRIMSSRPELHVASSKFKRLILDKCHIVNETFYPTFWSATALLQTLTATALRNRLTNLEYTERELLECPDGGQVSLDWYKNASKREPDTRPVALLFPGLIGDSQSDYLRSIVPLIHANGYRVAAFNNRGRGGMRLKTPRLYCAANFDDIKLAIDHVREANPSSKIVSVGFSMGGMVLNRYLAELGAEANVNAAMLVSANYDLVNGTKNMESGLIDPLINRIMTKALISVLMEEREMLASANKGVDWDKLSGATSFRELDERFTCPMWNYATPDEYFVDATNNARMHKIRVPTLCLSSGDDIFAPYKYLPLDAPATNPFLAFVVTARGGHLGFMDGAKPTVPYYGDRLISEYLSAIRDEPDLVSLAERQQPQ</sequence>
<dbReference type="InterPro" id="IPR012020">
    <property type="entry name" value="ABHD4"/>
</dbReference>
<gene>
    <name evidence="4" type="primary">ABHD3</name>
    <name evidence="4" type="ORF">GZH46_02433</name>
</gene>
<reference evidence="4 5" key="1">
    <citation type="submission" date="2020-10" db="EMBL/GenBank/DDBJ databases">
        <authorList>
            <person name="Klimov P.B."/>
            <person name="Dyachkov S.M."/>
            <person name="Chetverikov P.E."/>
        </authorList>
    </citation>
    <scope>NUCLEOTIDE SEQUENCE [LARGE SCALE GENOMIC DNA]</scope>
    <source>
        <strain evidence="4">BMOC 18-1129-001#AD2665</strain>
        <tissue evidence="4">Entire mites</tissue>
    </source>
</reference>
<dbReference type="SUPFAM" id="SSF53474">
    <property type="entry name" value="alpha/beta-Hydrolases"/>
    <property type="match status" value="1"/>
</dbReference>
<dbReference type="PIRSF" id="PIRSF005211">
    <property type="entry name" value="Ab_hydro_YheT"/>
    <property type="match status" value="1"/>
</dbReference>
<accession>A0ABQ7S6L2</accession>
<feature type="domain" description="AB hydrolase-1" evidence="3">
    <location>
        <begin position="121"/>
        <end position="226"/>
    </location>
</feature>
<keyword evidence="5" id="KW-1185">Reference proteome</keyword>
<dbReference type="InterPro" id="IPR000073">
    <property type="entry name" value="AB_hydrolase_1"/>
</dbReference>
<evidence type="ECO:0000313" key="4">
    <source>
        <dbReference type="EMBL" id="KAG9509060.1"/>
    </source>
</evidence>
<proteinExistence type="inferred from homology"/>
<dbReference type="PANTHER" id="PTHR10794">
    <property type="entry name" value="ABHYDROLASE DOMAIN-CONTAINING PROTEIN"/>
    <property type="match status" value="1"/>
</dbReference>